<evidence type="ECO:0000313" key="1">
    <source>
        <dbReference type="EMBL" id="KAI3920811.1"/>
    </source>
</evidence>
<accession>A0AAD4STB8</accession>
<dbReference type="Proteomes" id="UP001202328">
    <property type="component" value="Unassembled WGS sequence"/>
</dbReference>
<dbReference type="AlphaFoldDB" id="A0AAD4STB8"/>
<protein>
    <submittedName>
        <fullName evidence="1">Uncharacterized protein</fullName>
    </submittedName>
</protein>
<gene>
    <name evidence="1" type="ORF">MKW98_005637</name>
</gene>
<organism evidence="1 2">
    <name type="scientific">Papaver atlanticum</name>
    <dbReference type="NCBI Taxonomy" id="357466"/>
    <lineage>
        <taxon>Eukaryota</taxon>
        <taxon>Viridiplantae</taxon>
        <taxon>Streptophyta</taxon>
        <taxon>Embryophyta</taxon>
        <taxon>Tracheophyta</taxon>
        <taxon>Spermatophyta</taxon>
        <taxon>Magnoliopsida</taxon>
        <taxon>Ranunculales</taxon>
        <taxon>Papaveraceae</taxon>
        <taxon>Papaveroideae</taxon>
        <taxon>Papaver</taxon>
    </lineage>
</organism>
<reference evidence="1" key="1">
    <citation type="submission" date="2022-04" db="EMBL/GenBank/DDBJ databases">
        <title>A functionally conserved STORR gene fusion in Papaver species that diverged 16.8 million years ago.</title>
        <authorList>
            <person name="Catania T."/>
        </authorList>
    </citation>
    <scope>NUCLEOTIDE SEQUENCE</scope>
    <source>
        <strain evidence="1">S-188037</strain>
    </source>
</reference>
<sequence length="206" mass="23476">MDSQSVVSLESKSEEEFECDLAEIVEESYLLTKAPDAEQKLDELKVLKVDDLHIVLPIFSYLEESSPLESILESKVGDEDLTAVSDEISSEQAANYVKYMKGKLQLAKDMVWENLTKNERRPTVYVGQTSEQPVDDVCSVIDHLREKLQSVQDEMKISGRSRQKVLQMAVKAECVTSLFLMRLEQLGSSRSSKRKRRGDGSRRRRN</sequence>
<name>A0AAD4STB8_9MAGN</name>
<comment type="caution">
    <text evidence="1">The sequence shown here is derived from an EMBL/GenBank/DDBJ whole genome shotgun (WGS) entry which is preliminary data.</text>
</comment>
<keyword evidence="2" id="KW-1185">Reference proteome</keyword>
<dbReference type="EMBL" id="JAJJMB010008785">
    <property type="protein sequence ID" value="KAI3920811.1"/>
    <property type="molecule type" value="Genomic_DNA"/>
</dbReference>
<proteinExistence type="predicted"/>
<evidence type="ECO:0000313" key="2">
    <source>
        <dbReference type="Proteomes" id="UP001202328"/>
    </source>
</evidence>